<feature type="transmembrane region" description="Helical" evidence="5">
    <location>
        <begin position="84"/>
        <end position="115"/>
    </location>
</feature>
<dbReference type="PANTHER" id="PTHR21576">
    <property type="entry name" value="UNCHARACTERIZED NODULIN-LIKE PROTEIN"/>
    <property type="match status" value="1"/>
</dbReference>
<comment type="caution">
    <text evidence="7">The sequence shown here is derived from an EMBL/GenBank/DDBJ whole genome shotgun (WGS) entry which is preliminary data.</text>
</comment>
<dbReference type="Proteomes" id="UP000824890">
    <property type="component" value="Unassembled WGS sequence"/>
</dbReference>
<feature type="transmembrane region" description="Helical" evidence="5">
    <location>
        <begin position="144"/>
        <end position="164"/>
    </location>
</feature>
<evidence type="ECO:0000256" key="2">
    <source>
        <dbReference type="ARBA" id="ARBA00022692"/>
    </source>
</evidence>
<feature type="transmembrane region" description="Helical" evidence="5">
    <location>
        <begin position="184"/>
        <end position="201"/>
    </location>
</feature>
<accession>A0ABQ7XBL1</accession>
<evidence type="ECO:0000256" key="5">
    <source>
        <dbReference type="SAM" id="Phobius"/>
    </source>
</evidence>
<proteinExistence type="predicted"/>
<evidence type="ECO:0000256" key="1">
    <source>
        <dbReference type="ARBA" id="ARBA00004141"/>
    </source>
</evidence>
<evidence type="ECO:0000256" key="4">
    <source>
        <dbReference type="ARBA" id="ARBA00023136"/>
    </source>
</evidence>
<keyword evidence="3 5" id="KW-1133">Transmembrane helix</keyword>
<sequence>MSIQTVLIQAFTGTNFDFSAYSSDLKSVQLNYLAVASDLGKVFGWSSGLALMYFPLWTVLFTAAFMGFVGYGVQWLVITNFVSLPYIVVFLCCLLAGLSICWFNTVCFVLCISNFPANRSLALSLTLQRCKRCFIHNPTSPEQYLLLNALIPLVISFAAIIPILRQPPFEPLPLDGVRRDSLMFLLLNILAALNGVYLLLFESNSSDVTSAGLLFGGAIILLILPLCIPGLVIARNWYLRTIHASFRLEGSGFILVDLDELELHIWMLAQEAGRESYQFLNEDVVQNTVKTIAAEEGDADELLITRGQLDVLGTEHSLKQLLCRVDFWLLIKQREVVEEVGEVAISLTKWGGVASPLLVSGGSGRSGHITYQMGRSG</sequence>
<comment type="subcellular location">
    <subcellularLocation>
        <location evidence="1">Membrane</location>
        <topology evidence="1">Multi-pass membrane protein</topology>
    </subcellularLocation>
</comment>
<keyword evidence="8" id="KW-1185">Reference proteome</keyword>
<feature type="domain" description="Nodulin-like" evidence="6">
    <location>
        <begin position="4"/>
        <end position="229"/>
    </location>
</feature>
<feature type="transmembrane region" description="Helical" evidence="5">
    <location>
        <begin position="54"/>
        <end position="77"/>
    </location>
</feature>
<evidence type="ECO:0000313" key="7">
    <source>
        <dbReference type="EMBL" id="KAH0853345.1"/>
    </source>
</evidence>
<evidence type="ECO:0000259" key="6">
    <source>
        <dbReference type="Pfam" id="PF06813"/>
    </source>
</evidence>
<feature type="transmembrane region" description="Helical" evidence="5">
    <location>
        <begin position="213"/>
        <end position="234"/>
    </location>
</feature>
<keyword evidence="2 5" id="KW-0812">Transmembrane</keyword>
<evidence type="ECO:0000313" key="8">
    <source>
        <dbReference type="Proteomes" id="UP000824890"/>
    </source>
</evidence>
<reference evidence="7 8" key="1">
    <citation type="submission" date="2021-05" db="EMBL/GenBank/DDBJ databases">
        <title>Genome Assembly of Synthetic Allotetraploid Brassica napus Reveals Homoeologous Exchanges between Subgenomes.</title>
        <authorList>
            <person name="Davis J.T."/>
        </authorList>
    </citation>
    <scope>NUCLEOTIDE SEQUENCE [LARGE SCALE GENOMIC DNA]</scope>
    <source>
        <strain evidence="8">cv. Da-Ae</strain>
        <tissue evidence="7">Seedling</tissue>
    </source>
</reference>
<dbReference type="PANTHER" id="PTHR21576:SF7">
    <property type="entry name" value="MAJOR FACILITATOR SUPERFAMILY PROTEIN"/>
    <property type="match status" value="1"/>
</dbReference>
<dbReference type="InterPro" id="IPR010658">
    <property type="entry name" value="Nodulin-like"/>
</dbReference>
<protein>
    <recommendedName>
        <fullName evidence="6">Nodulin-like domain-containing protein</fullName>
    </recommendedName>
</protein>
<keyword evidence="4 5" id="KW-0472">Membrane</keyword>
<name>A0ABQ7XBL1_BRANA</name>
<dbReference type="Pfam" id="PF06813">
    <property type="entry name" value="Nodulin-like"/>
    <property type="match status" value="1"/>
</dbReference>
<dbReference type="EMBL" id="JAGKQM010000797">
    <property type="protein sequence ID" value="KAH0853345.1"/>
    <property type="molecule type" value="Genomic_DNA"/>
</dbReference>
<evidence type="ECO:0000256" key="3">
    <source>
        <dbReference type="ARBA" id="ARBA00022989"/>
    </source>
</evidence>
<organism evidence="7 8">
    <name type="scientific">Brassica napus</name>
    <name type="common">Rape</name>
    <dbReference type="NCBI Taxonomy" id="3708"/>
    <lineage>
        <taxon>Eukaryota</taxon>
        <taxon>Viridiplantae</taxon>
        <taxon>Streptophyta</taxon>
        <taxon>Embryophyta</taxon>
        <taxon>Tracheophyta</taxon>
        <taxon>Spermatophyta</taxon>
        <taxon>Magnoliopsida</taxon>
        <taxon>eudicotyledons</taxon>
        <taxon>Gunneridae</taxon>
        <taxon>Pentapetalae</taxon>
        <taxon>rosids</taxon>
        <taxon>malvids</taxon>
        <taxon>Brassicales</taxon>
        <taxon>Brassicaceae</taxon>
        <taxon>Brassiceae</taxon>
        <taxon>Brassica</taxon>
    </lineage>
</organism>
<gene>
    <name evidence="7" type="ORF">HID58_090656</name>
</gene>